<keyword evidence="1" id="KW-0472">Membrane</keyword>
<dbReference type="EMBL" id="QFOT01000079">
    <property type="protein sequence ID" value="PZP55259.1"/>
    <property type="molecule type" value="Genomic_DNA"/>
</dbReference>
<name>A0A2W5HNB4_9BACT</name>
<accession>A0A2W5HNB4</accession>
<organism evidence="2 3">
    <name type="scientific">Micavibrio aeruginosavorus</name>
    <dbReference type="NCBI Taxonomy" id="349221"/>
    <lineage>
        <taxon>Bacteria</taxon>
        <taxon>Pseudomonadati</taxon>
        <taxon>Bdellovibrionota</taxon>
        <taxon>Bdellovibrionia</taxon>
        <taxon>Bdellovibrionales</taxon>
        <taxon>Pseudobdellovibrionaceae</taxon>
        <taxon>Micavibrio</taxon>
    </lineage>
</organism>
<feature type="transmembrane region" description="Helical" evidence="1">
    <location>
        <begin position="12"/>
        <end position="33"/>
    </location>
</feature>
<protein>
    <recommendedName>
        <fullName evidence="4">Prepilin-type N-terminal cleavage/methylation domain-containing protein</fullName>
    </recommendedName>
</protein>
<sequence length="260" mass="27795">MNPFEENQAARGFTLVELSIVMIIIGLLIGGILKGQELIENARAKRLVSDLKTLQSATYIFQDTYNALPGDFAYARTMIPSCTDATFCENGNGNNYIASDGSDQYTWQTPIITGPEATQGESTQYWKHLALANLISEIDGAADTSAPEFGKTHPSSPYGAGGFEIYWDGATTLHPTGVHIVRLSSENALTGGSVVDGVTPRQAAKVDQLMDDGRPNSGSVFANYGALSDSCKVGGATYLDSSEYRSATTSNACAVFFKIF</sequence>
<comment type="caution">
    <text evidence="2">The sequence shown here is derived from an EMBL/GenBank/DDBJ whole genome shotgun (WGS) entry which is preliminary data.</text>
</comment>
<gene>
    <name evidence="2" type="ORF">DI586_07445</name>
</gene>
<keyword evidence="1" id="KW-0812">Transmembrane</keyword>
<dbReference type="NCBIfam" id="TIGR02532">
    <property type="entry name" value="IV_pilin_GFxxxE"/>
    <property type="match status" value="1"/>
</dbReference>
<evidence type="ECO:0000313" key="2">
    <source>
        <dbReference type="EMBL" id="PZP55259.1"/>
    </source>
</evidence>
<evidence type="ECO:0000256" key="1">
    <source>
        <dbReference type="SAM" id="Phobius"/>
    </source>
</evidence>
<proteinExistence type="predicted"/>
<dbReference type="AlphaFoldDB" id="A0A2W5HNB4"/>
<keyword evidence="1" id="KW-1133">Transmembrane helix</keyword>
<reference evidence="2 3" key="1">
    <citation type="submission" date="2017-08" db="EMBL/GenBank/DDBJ databases">
        <title>Infants hospitalized years apart are colonized by the same room-sourced microbial strains.</title>
        <authorList>
            <person name="Brooks B."/>
            <person name="Olm M.R."/>
            <person name="Firek B.A."/>
            <person name="Baker R."/>
            <person name="Thomas B.C."/>
            <person name="Morowitz M.J."/>
            <person name="Banfield J.F."/>
        </authorList>
    </citation>
    <scope>NUCLEOTIDE SEQUENCE [LARGE SCALE GENOMIC DNA]</scope>
    <source>
        <strain evidence="2">S2_006_000_R2_64</strain>
    </source>
</reference>
<evidence type="ECO:0000313" key="3">
    <source>
        <dbReference type="Proteomes" id="UP000249739"/>
    </source>
</evidence>
<dbReference type="Gene3D" id="3.30.700.10">
    <property type="entry name" value="Glycoprotein, Type 4 Pilin"/>
    <property type="match status" value="1"/>
</dbReference>
<dbReference type="Proteomes" id="UP000249739">
    <property type="component" value="Unassembled WGS sequence"/>
</dbReference>
<dbReference type="Pfam" id="PF07963">
    <property type="entry name" value="N_methyl"/>
    <property type="match status" value="1"/>
</dbReference>
<dbReference type="InterPro" id="IPR012902">
    <property type="entry name" value="N_methyl_site"/>
</dbReference>
<dbReference type="SUPFAM" id="SSF54523">
    <property type="entry name" value="Pili subunits"/>
    <property type="match status" value="1"/>
</dbReference>
<dbReference type="PROSITE" id="PS00409">
    <property type="entry name" value="PROKAR_NTER_METHYL"/>
    <property type="match status" value="1"/>
</dbReference>
<evidence type="ECO:0008006" key="4">
    <source>
        <dbReference type="Google" id="ProtNLM"/>
    </source>
</evidence>
<dbReference type="InterPro" id="IPR045584">
    <property type="entry name" value="Pilin-like"/>
</dbReference>